<keyword evidence="2" id="KW-1185">Reference proteome</keyword>
<dbReference type="EMBL" id="BNBI01000017">
    <property type="protein sequence ID" value="GHF27672.1"/>
    <property type="molecule type" value="Genomic_DNA"/>
</dbReference>
<evidence type="ECO:0000313" key="1">
    <source>
        <dbReference type="EMBL" id="GHF27672.1"/>
    </source>
</evidence>
<dbReference type="GO" id="GO:0003677">
    <property type="term" value="F:DNA binding"/>
    <property type="evidence" value="ECO:0007669"/>
    <property type="project" value="InterPro"/>
</dbReference>
<organism evidence="1 2">
    <name type="scientific">Streptomyces fumanus</name>
    <dbReference type="NCBI Taxonomy" id="67302"/>
    <lineage>
        <taxon>Bacteria</taxon>
        <taxon>Bacillati</taxon>
        <taxon>Actinomycetota</taxon>
        <taxon>Actinomycetes</taxon>
        <taxon>Kitasatosporales</taxon>
        <taxon>Streptomycetaceae</taxon>
        <taxon>Streptomyces</taxon>
    </lineage>
</organism>
<dbReference type="AlphaFoldDB" id="A0A919AV68"/>
<dbReference type="RefSeq" id="WP_190207746.1">
    <property type="nucleotide sequence ID" value="NZ_BNBI01000017.1"/>
</dbReference>
<sequence length="161" mass="18068">MTGSDTTRARQTCTPQRIGSLREITPKDIEDAVTVHTGNRVHGVHGALRSLFRALKREQVVFRDPARNVSATHVKRAPRRIPSDHLAGLLDRAPTAIAKAVVALVAIHALGSTEIRRLHLTDLNRSAGRLLAHRRGYKHTIYLDELTLKLLSDWLRERAER</sequence>
<name>A0A919AV68_9ACTN</name>
<comment type="caution">
    <text evidence="1">The sequence shown here is derived from an EMBL/GenBank/DDBJ whole genome shotgun (WGS) entry which is preliminary data.</text>
</comment>
<accession>A0A919AV68</accession>
<reference evidence="1" key="2">
    <citation type="submission" date="2020-09" db="EMBL/GenBank/DDBJ databases">
        <authorList>
            <person name="Sun Q."/>
            <person name="Ohkuma M."/>
        </authorList>
    </citation>
    <scope>NUCLEOTIDE SEQUENCE</scope>
    <source>
        <strain evidence="1">JCM 4477</strain>
    </source>
</reference>
<dbReference type="Proteomes" id="UP000630718">
    <property type="component" value="Unassembled WGS sequence"/>
</dbReference>
<dbReference type="InterPro" id="IPR011010">
    <property type="entry name" value="DNA_brk_join_enz"/>
</dbReference>
<evidence type="ECO:0000313" key="2">
    <source>
        <dbReference type="Proteomes" id="UP000630718"/>
    </source>
</evidence>
<evidence type="ECO:0008006" key="3">
    <source>
        <dbReference type="Google" id="ProtNLM"/>
    </source>
</evidence>
<protein>
    <recommendedName>
        <fullName evidence="3">Tyr recombinase domain-containing protein</fullName>
    </recommendedName>
</protein>
<dbReference type="SUPFAM" id="SSF56349">
    <property type="entry name" value="DNA breaking-rejoining enzymes"/>
    <property type="match status" value="1"/>
</dbReference>
<gene>
    <name evidence="1" type="ORF">GCM10018772_61570</name>
</gene>
<reference evidence="1" key="1">
    <citation type="journal article" date="2014" name="Int. J. Syst. Evol. Microbiol.">
        <title>Complete genome sequence of Corynebacterium casei LMG S-19264T (=DSM 44701T), isolated from a smear-ripened cheese.</title>
        <authorList>
            <consortium name="US DOE Joint Genome Institute (JGI-PGF)"/>
            <person name="Walter F."/>
            <person name="Albersmeier A."/>
            <person name="Kalinowski J."/>
            <person name="Ruckert C."/>
        </authorList>
    </citation>
    <scope>NUCLEOTIDE SEQUENCE</scope>
    <source>
        <strain evidence="1">JCM 4477</strain>
    </source>
</reference>
<proteinExistence type="predicted"/>